<evidence type="ECO:0000256" key="3">
    <source>
        <dbReference type="ARBA" id="ARBA00022692"/>
    </source>
</evidence>
<feature type="transmembrane region" description="Helical" evidence="11">
    <location>
        <begin position="384"/>
        <end position="406"/>
    </location>
</feature>
<dbReference type="PANTHER" id="PTHR24241">
    <property type="entry name" value="NEUROPEPTIDE RECEPTOR-RELATED G-PROTEIN COUPLED RECEPTOR"/>
    <property type="match status" value="1"/>
</dbReference>
<evidence type="ECO:0000256" key="6">
    <source>
        <dbReference type="ARBA" id="ARBA00023136"/>
    </source>
</evidence>
<evidence type="ECO:0000259" key="12">
    <source>
        <dbReference type="PROSITE" id="PS50262"/>
    </source>
</evidence>
<evidence type="ECO:0000256" key="10">
    <source>
        <dbReference type="SAM" id="MobiDB-lite"/>
    </source>
</evidence>
<gene>
    <name evidence="14" type="ORF">WISP_68979</name>
</gene>
<dbReference type="InterPro" id="IPR011598">
    <property type="entry name" value="bHLH_dom"/>
</dbReference>
<accession>A0ABQ9DE40</accession>
<evidence type="ECO:0000259" key="13">
    <source>
        <dbReference type="PROSITE" id="PS50888"/>
    </source>
</evidence>
<feature type="transmembrane region" description="Helical" evidence="11">
    <location>
        <begin position="498"/>
        <end position="518"/>
    </location>
</feature>
<dbReference type="SUPFAM" id="SSF81321">
    <property type="entry name" value="Family A G protein-coupled receptor-like"/>
    <property type="match status" value="1"/>
</dbReference>
<comment type="caution">
    <text evidence="14">The sequence shown here is derived from an EMBL/GenBank/DDBJ whole genome shotgun (WGS) entry which is preliminary data.</text>
</comment>
<dbReference type="InterPro" id="IPR036638">
    <property type="entry name" value="HLH_DNA-bd_sf"/>
</dbReference>
<evidence type="ECO:0000256" key="5">
    <source>
        <dbReference type="ARBA" id="ARBA00023040"/>
    </source>
</evidence>
<dbReference type="EMBL" id="WHWB01033807">
    <property type="protein sequence ID" value="KAJ7416772.1"/>
    <property type="molecule type" value="Genomic_DNA"/>
</dbReference>
<protein>
    <recommendedName>
        <fullName evidence="16">GNRR2 protein</fullName>
    </recommendedName>
</protein>
<feature type="region of interest" description="Disordered" evidence="10">
    <location>
        <begin position="681"/>
        <end position="724"/>
    </location>
</feature>
<feature type="transmembrane region" description="Helical" evidence="11">
    <location>
        <begin position="418"/>
        <end position="437"/>
    </location>
</feature>
<evidence type="ECO:0000256" key="8">
    <source>
        <dbReference type="ARBA" id="ARBA00023170"/>
    </source>
</evidence>
<sequence>MRRLAQALLRLRHYLPPALAPAGHTLTKIETLRLATRYIAHLSALLGLGRAEPGPRHCPLCPRGLGCCQDTDPRDASSPGTVGWGSPPMSATPPELHGAPGMGTGPWGSPSFGSAAGTPPETFGGPDMGLETWESPFYIPVTGTVPEAFGGPNNGMETWAPPPYTPATEIPPEVLGVSHIAMETLGSPPYIPAVGTPPELHGAVASTASPWLTPPYCGGAGPLPDLPGDPLLDAGLALPEFIGSGTVTQAAVPTTVLQPGLKGPPDMLQPWGTCNMDHGDSLCRGDGPSQGEQLAVAGLGGGTYVGAFGAEPRQGMSVSPAMAWLGDAGQDTPDGGRGHADADPTAGNASIVPSEQGCTWSAPDGNSEEPLSLPTFSPAAQVRVAVTFALFALSAGCNLAVLRVVGSRGGGRRPHIRLLLRHLAAADLLLTVAVMPLDAIWNITLQWRAGDLACRLLMYLRLLAMYASAFVTVVISLDRQAAILRPLAIAHACARNRTMLHAAWILSAGLALPQLFLFRTVTLRPPHNFTQCTTRGSFPQPWHETLYNMVGFACLFLLPLLIMVCCYTRILLEISRRMGSGLFSSRDASLWCSRNNIPRARLRMLRMSLVIVSSFILCWTPYYLLGLWHWFCPRSVEKRVSSALTHILFIFGLFNACLDPIIYGLFTIPLRGGWGCPCGRGPQPQPPSPATGSFRSSLPPKRGVPGVRGSWGAAADATCHSSSL</sequence>
<dbReference type="PANTHER" id="PTHR24241:SF69">
    <property type="entry name" value="GONADOTROPIN-RELEASING HORMONE II RECEPTOR-RELATED"/>
    <property type="match status" value="1"/>
</dbReference>
<keyword evidence="7" id="KW-1015">Disulfide bond</keyword>
<dbReference type="Pfam" id="PF00001">
    <property type="entry name" value="7tm_1"/>
    <property type="match status" value="1"/>
</dbReference>
<evidence type="ECO:0000256" key="9">
    <source>
        <dbReference type="ARBA" id="ARBA00023224"/>
    </source>
</evidence>
<evidence type="ECO:0000256" key="1">
    <source>
        <dbReference type="ARBA" id="ARBA00004651"/>
    </source>
</evidence>
<keyword evidence="8" id="KW-0675">Receptor</keyword>
<dbReference type="PROSITE" id="PS50262">
    <property type="entry name" value="G_PROTEIN_RECEP_F1_2"/>
    <property type="match status" value="1"/>
</dbReference>
<keyword evidence="3 11" id="KW-0812">Transmembrane</keyword>
<dbReference type="Gene3D" id="1.20.1070.10">
    <property type="entry name" value="Rhodopsin 7-helix transmembrane proteins"/>
    <property type="match status" value="1"/>
</dbReference>
<keyword evidence="2" id="KW-1003">Cell membrane</keyword>
<feature type="domain" description="G-protein coupled receptors family 1 profile" evidence="12">
    <location>
        <begin position="397"/>
        <end position="663"/>
    </location>
</feature>
<dbReference type="PROSITE" id="PS50888">
    <property type="entry name" value="BHLH"/>
    <property type="match status" value="1"/>
</dbReference>
<keyword evidence="9" id="KW-0807">Transducer</keyword>
<comment type="subcellular location">
    <subcellularLocation>
        <location evidence="1">Cell membrane</location>
        <topology evidence="1">Multi-pass membrane protein</topology>
    </subcellularLocation>
</comment>
<evidence type="ECO:0000256" key="11">
    <source>
        <dbReference type="SAM" id="Phobius"/>
    </source>
</evidence>
<keyword evidence="6 11" id="KW-0472">Membrane</keyword>
<evidence type="ECO:0000313" key="14">
    <source>
        <dbReference type="EMBL" id="KAJ7416772.1"/>
    </source>
</evidence>
<evidence type="ECO:0000256" key="2">
    <source>
        <dbReference type="ARBA" id="ARBA00022475"/>
    </source>
</evidence>
<dbReference type="InterPro" id="IPR001658">
    <property type="entry name" value="GphnRH_fam_rcpt"/>
</dbReference>
<evidence type="ECO:0000256" key="4">
    <source>
        <dbReference type="ARBA" id="ARBA00022989"/>
    </source>
</evidence>
<feature type="transmembrane region" description="Helical" evidence="11">
    <location>
        <begin position="609"/>
        <end position="631"/>
    </location>
</feature>
<reference evidence="14" key="1">
    <citation type="submission" date="2019-10" db="EMBL/GenBank/DDBJ databases">
        <authorList>
            <person name="Soares A.E.R."/>
            <person name="Aleixo A."/>
            <person name="Schneider P."/>
            <person name="Miyaki C.Y."/>
            <person name="Schneider M.P."/>
            <person name="Mello C."/>
            <person name="Vasconcelos A.T.R."/>
        </authorList>
    </citation>
    <scope>NUCLEOTIDE SEQUENCE</scope>
    <source>
        <tissue evidence="14">Muscle</tissue>
    </source>
</reference>
<dbReference type="CDD" id="cd15383">
    <property type="entry name" value="7tmA_GnRHR_vertebrate"/>
    <property type="match status" value="1"/>
</dbReference>
<evidence type="ECO:0000313" key="15">
    <source>
        <dbReference type="Proteomes" id="UP001145742"/>
    </source>
</evidence>
<feature type="domain" description="BHLH" evidence="13">
    <location>
        <begin position="1"/>
        <end position="42"/>
    </location>
</feature>
<evidence type="ECO:0008006" key="16">
    <source>
        <dbReference type="Google" id="ProtNLM"/>
    </source>
</evidence>
<keyword evidence="5" id="KW-0297">G-protein coupled receptor</keyword>
<feature type="transmembrane region" description="Helical" evidence="11">
    <location>
        <begin position="546"/>
        <end position="572"/>
    </location>
</feature>
<dbReference type="Gene3D" id="4.10.280.10">
    <property type="entry name" value="Helix-loop-helix DNA-binding domain"/>
    <property type="match status" value="1"/>
</dbReference>
<dbReference type="Proteomes" id="UP001145742">
    <property type="component" value="Unassembled WGS sequence"/>
</dbReference>
<feature type="transmembrane region" description="Helical" evidence="11">
    <location>
        <begin position="643"/>
        <end position="666"/>
    </location>
</feature>
<name>A0ABQ9DE40_9PASS</name>
<organism evidence="14 15">
    <name type="scientific">Willisornis vidua</name>
    <name type="common">Xingu scale-backed antbird</name>
    <dbReference type="NCBI Taxonomy" id="1566151"/>
    <lineage>
        <taxon>Eukaryota</taxon>
        <taxon>Metazoa</taxon>
        <taxon>Chordata</taxon>
        <taxon>Craniata</taxon>
        <taxon>Vertebrata</taxon>
        <taxon>Euteleostomi</taxon>
        <taxon>Archelosauria</taxon>
        <taxon>Archosauria</taxon>
        <taxon>Dinosauria</taxon>
        <taxon>Saurischia</taxon>
        <taxon>Theropoda</taxon>
        <taxon>Coelurosauria</taxon>
        <taxon>Aves</taxon>
        <taxon>Neognathae</taxon>
        <taxon>Neoaves</taxon>
        <taxon>Telluraves</taxon>
        <taxon>Australaves</taxon>
        <taxon>Passeriformes</taxon>
        <taxon>Thamnophilidae</taxon>
        <taxon>Willisornis</taxon>
    </lineage>
</organism>
<dbReference type="InterPro" id="IPR000276">
    <property type="entry name" value="GPCR_Rhodpsn"/>
</dbReference>
<dbReference type="InterPro" id="IPR017452">
    <property type="entry name" value="GPCR_Rhodpsn_7TM"/>
</dbReference>
<keyword evidence="4 11" id="KW-1133">Transmembrane helix</keyword>
<proteinExistence type="predicted"/>
<dbReference type="PRINTS" id="PR00237">
    <property type="entry name" value="GPCRRHODOPSN"/>
</dbReference>
<dbReference type="Pfam" id="PF00010">
    <property type="entry name" value="HLH"/>
    <property type="match status" value="1"/>
</dbReference>
<keyword evidence="15" id="KW-1185">Reference proteome</keyword>
<dbReference type="SUPFAM" id="SSF47459">
    <property type="entry name" value="HLH, helix-loop-helix DNA-binding domain"/>
    <property type="match status" value="1"/>
</dbReference>
<dbReference type="PRINTS" id="PR00529">
    <property type="entry name" value="GNADOTRPHINR"/>
</dbReference>
<feature type="region of interest" description="Disordered" evidence="10">
    <location>
        <begin position="72"/>
        <end position="124"/>
    </location>
</feature>
<evidence type="ECO:0000256" key="7">
    <source>
        <dbReference type="ARBA" id="ARBA00023157"/>
    </source>
</evidence>
<feature type="transmembrane region" description="Helical" evidence="11">
    <location>
        <begin position="457"/>
        <end position="477"/>
    </location>
</feature>